<dbReference type="InterPro" id="IPR046879">
    <property type="entry name" value="KANL3/Tex30_Abhydrolase"/>
</dbReference>
<gene>
    <name evidence="2" type="ORF">IQ17_04937</name>
</gene>
<dbReference type="Proteomes" id="UP000317176">
    <property type="component" value="Unassembled WGS sequence"/>
</dbReference>
<keyword evidence="3" id="KW-1185">Reference proteome</keyword>
<reference evidence="2 3" key="1">
    <citation type="journal article" date="2015" name="Stand. Genomic Sci.">
        <title>Genomic Encyclopedia of Bacterial and Archaeal Type Strains, Phase III: the genomes of soil and plant-associated and newly described type strains.</title>
        <authorList>
            <person name="Whitman W.B."/>
            <person name="Woyke T."/>
            <person name="Klenk H.P."/>
            <person name="Zhou Y."/>
            <person name="Lilburn T.G."/>
            <person name="Beck B.J."/>
            <person name="De Vos P."/>
            <person name="Vandamme P."/>
            <person name="Eisen J.A."/>
            <person name="Garrity G."/>
            <person name="Hugenholtz P."/>
            <person name="Kyrpides N.C."/>
        </authorList>
    </citation>
    <scope>NUCLEOTIDE SEQUENCE [LARGE SCALE GENOMIC DNA]</scope>
    <source>
        <strain evidence="2 3">CGMCC 1.10947</strain>
    </source>
</reference>
<dbReference type="Pfam" id="PF20408">
    <property type="entry name" value="Abhydrolase_11"/>
    <property type="match status" value="1"/>
</dbReference>
<protein>
    <recommendedName>
        <fullName evidence="1">KANL3/Tex30 alpha/beta hydrolase-like domain-containing protein</fullName>
    </recommendedName>
</protein>
<dbReference type="SUPFAM" id="SSF53474">
    <property type="entry name" value="alpha/beta-Hydrolases"/>
    <property type="match status" value="1"/>
</dbReference>
<organism evidence="2 3">
    <name type="scientific">Bradyrhizobium daqingense</name>
    <dbReference type="NCBI Taxonomy" id="993502"/>
    <lineage>
        <taxon>Bacteria</taxon>
        <taxon>Pseudomonadati</taxon>
        <taxon>Pseudomonadota</taxon>
        <taxon>Alphaproteobacteria</taxon>
        <taxon>Hyphomicrobiales</taxon>
        <taxon>Nitrobacteraceae</taxon>
        <taxon>Bradyrhizobium</taxon>
    </lineage>
</organism>
<evidence type="ECO:0000313" key="3">
    <source>
        <dbReference type="Proteomes" id="UP000317176"/>
    </source>
</evidence>
<comment type="caution">
    <text evidence="2">The sequence shown here is derived from an EMBL/GenBank/DDBJ whole genome shotgun (WGS) entry which is preliminary data.</text>
</comment>
<sequence length="257" mass="26904">MVGQSTAAIIVFSGCAGDATKAARNASVGCLILTAKTQELKLDIERIGTVSAILTQPANARGCYVLAHGAGADMRHAFMEKVAEGLASRGIATFRFNFPYMEEKKGRPDQPAVAHAAIRAAVAEAARLCPGLKLVAGGKSFGGRMTSQAQSKSPLPGVKGLAFLGFPLHADKKPSSERAEHLAGIAIPMLFLQGTRDGLADPGHLRPVIAGLRTKATLHEVEGGDHSFAVLKKSGRTNDEALTEVLDTLAAWIDALD</sequence>
<dbReference type="EMBL" id="VLKL01000015">
    <property type="protein sequence ID" value="TWI00080.1"/>
    <property type="molecule type" value="Genomic_DNA"/>
</dbReference>
<proteinExistence type="predicted"/>
<evidence type="ECO:0000313" key="2">
    <source>
        <dbReference type="EMBL" id="TWI00080.1"/>
    </source>
</evidence>
<dbReference type="InterPro" id="IPR029058">
    <property type="entry name" value="AB_hydrolase_fold"/>
</dbReference>
<dbReference type="Gene3D" id="3.40.50.1820">
    <property type="entry name" value="alpha/beta hydrolase"/>
    <property type="match status" value="1"/>
</dbReference>
<name>A0A562KXC6_9BRAD</name>
<dbReference type="PANTHER" id="PTHR13136">
    <property type="entry name" value="TESTIS DEVELOPMENT PROTEIN PRTD"/>
    <property type="match status" value="1"/>
</dbReference>
<dbReference type="InterPro" id="IPR026555">
    <property type="entry name" value="NSL3/Tex30"/>
</dbReference>
<accession>A0A562KXC6</accession>
<dbReference type="PANTHER" id="PTHR13136:SF11">
    <property type="entry name" value="TESTIS-EXPRESSED PROTEIN 30"/>
    <property type="match status" value="1"/>
</dbReference>
<evidence type="ECO:0000259" key="1">
    <source>
        <dbReference type="Pfam" id="PF20408"/>
    </source>
</evidence>
<feature type="domain" description="KANL3/Tex30 alpha/beta hydrolase-like" evidence="1">
    <location>
        <begin position="63"/>
        <end position="253"/>
    </location>
</feature>
<dbReference type="AlphaFoldDB" id="A0A562KXC6"/>